<proteinExistence type="predicted"/>
<protein>
    <submittedName>
        <fullName evidence="1">Uncharacterized protein</fullName>
    </submittedName>
</protein>
<gene>
    <name evidence="1" type="ORF">FAEPRAM212_01706</name>
</gene>
<reference evidence="1 2" key="2">
    <citation type="submission" date="2007-09" db="EMBL/GenBank/DDBJ databases">
        <authorList>
            <person name="Fulton L."/>
            <person name="Clifton S."/>
            <person name="Fulton B."/>
            <person name="Xu J."/>
            <person name="Minx P."/>
            <person name="Pepin K.H."/>
            <person name="Johnson M."/>
            <person name="Thiruvilangam P."/>
            <person name="Bhonagiri V."/>
            <person name="Nash W.E."/>
            <person name="Mardis E.R."/>
            <person name="Wilson R.K."/>
        </authorList>
    </citation>
    <scope>NUCLEOTIDE SEQUENCE [LARGE SCALE GENOMIC DNA]</scope>
    <source>
        <strain evidence="1 2">M21/2</strain>
    </source>
</reference>
<dbReference type="Proteomes" id="UP000005945">
    <property type="component" value="Unassembled WGS sequence"/>
</dbReference>
<dbReference type="HOGENOM" id="CLU_510693_0_0_9"/>
<comment type="caution">
    <text evidence="1">The sequence shown here is derived from an EMBL/GenBank/DDBJ whole genome shotgun (WGS) entry which is preliminary data.</text>
</comment>
<reference evidence="1 2" key="1">
    <citation type="submission" date="2007-09" db="EMBL/GenBank/DDBJ databases">
        <title>Draft genome sequence of Faecalibacterium prausnitzii M21/2.</title>
        <authorList>
            <person name="Sudarsanam P."/>
            <person name="Ley R."/>
            <person name="Guruge J."/>
            <person name="Turnbaugh P.J."/>
            <person name="Mahowald M."/>
            <person name="Liep D."/>
            <person name="Gordon J."/>
        </authorList>
    </citation>
    <scope>NUCLEOTIDE SEQUENCE [LARGE SCALE GENOMIC DNA]</scope>
    <source>
        <strain evidence="1 2">M21/2</strain>
    </source>
</reference>
<evidence type="ECO:0000313" key="2">
    <source>
        <dbReference type="Proteomes" id="UP000005945"/>
    </source>
</evidence>
<accession>A8SBL9</accession>
<dbReference type="AlphaFoldDB" id="A8SBL9"/>
<dbReference type="EMBL" id="ABED02000026">
    <property type="protein sequence ID" value="EDP21383.1"/>
    <property type="molecule type" value="Genomic_DNA"/>
</dbReference>
<name>A8SBL9_9FIRM</name>
<evidence type="ECO:0000313" key="1">
    <source>
        <dbReference type="EMBL" id="EDP21383.1"/>
    </source>
</evidence>
<sequence length="533" mass="61114">MGRIMMKKEPRSDERFVTRCAIADNILRYSFRLDRPDLSKRPKKEDALIDWAVKEAYAMFEPLVGDRIAKPFGVGCLPPLYGKEAVQNFLGENAIAQLYCQLREIIGEENPVSAYEAVKYTYFGSKEKSSEKGIVTGMDYLIQNNVYTFQTGSMALNKKSELDTFEFQDKEEEKKIKKKCSGANSTLKSSSESADKKLSILPQYKSFFVSGKNSGFKLSDLDVAAIFRRYNKAMAALYIVKDAYDGLRPEPDKHQLTMQEIRKLKNLYNNLCTLNDNPKLTNADRLYITIRIEQALGIQLTMSLWENVQKLHEARRIELDDVTSIKQMSTCHMLGNIINRAALVDMAFKTLNEMLDGMPAETWRTEIEKSIKGNWGTTPEMENESEIIRKWKKIYEEGMDFMANWVVPLYNTCFCTILVKAVKADLNKSNNSSEIIQTTFEILADYIDEGKIKFEPHISESVCNSVKRKPDMVRKLSDYIIETLTPVEEIEAPITCNELDQMIPKKVDGHYLNYIKTQFMDRKNPVAGEPRKS</sequence>
<organism evidence="1 2">
    <name type="scientific">Faecalibacterium prausnitzii M21/2</name>
    <dbReference type="NCBI Taxonomy" id="411485"/>
    <lineage>
        <taxon>Bacteria</taxon>
        <taxon>Bacillati</taxon>
        <taxon>Bacillota</taxon>
        <taxon>Clostridia</taxon>
        <taxon>Eubacteriales</taxon>
        <taxon>Oscillospiraceae</taxon>
        <taxon>Faecalibacterium</taxon>
    </lineage>
</organism>